<keyword evidence="2" id="KW-0472">Membrane</keyword>
<sequence>MSTWINKKFLSLSEKVIENVIDSFTNKNTHLENIQNIQETQLGKIISKVISSKYFFKNDDIYYNAKELEFKWEVNKKWKKRGIKKKKKKKKIQNEVEKQDLKKFNNIYSYMYDNNENELNRTDLNIDEMHYSNPLNLNKEYHIEDSNRCEENDKSFNSQLENNNTYNQNISNDIKNKTFHETPNFESNHFPKINNWKNGGENDGENGGENDGENDSNKSKSSTCINFLECLSINKYKLYNNNSYNLGSSSYISSKNDENILSSELSKIYNQSSNSNIFNNQEKKYTILKQRNLCKMNLFIKEAKLLFYNKTTNINNISIYCTTIIEKKKYIGQQRRLSFKTLPINNLIINEYINHGVKDIYSDIIINIKYKNNVKNKNKKNVKDDITIGRIIIPLFLLLNTYRCKIKKIKNKMRYCTKCFLWLHIFPCNNKLFNYKFFKPVEGFEGYGMINPLSTLGFLNLKIKIVFKKNPLLLTLYSNIRKPLFYYKLPKQFEPLYCQYYTENFFVYIKNLPTWIYKFFYIFNPYCIEPIQLNYYDYIFVLFFWLFFFRLIVFSPFFHFFIHIFFCLFFISLSYKYGSTQNRENDYSRYDFKPLNIKGDNKRNSKFYGYIQKINGKRNLPLSQEAKDIQFYDKKVGGVLESMHDIDFDYCKCPDISKNNDKSNIPCINTITSLSVFPDNINGKEFEENVNEHIVDNDLENKYIISNEIKKKKKISNIENNSSPTISNLSSFSKSTISLPKSGIIKLEENCFKKNNHNFESDIKYDKLEVEYREEVGDIKINNKSVEKNKKENNVTNFAKKIQNMMIDGTKTNTINMNNWNTNVNKFINLFTKKGDGQNGDGQADDFQTDDDSDNRDKSSEKYKENVLIFNKNKDNSVGDKKDVYLLYDSGSNTINKCPNKISINSSKNSKNDEHDSYQVENDSDVDNTSESGGAGYFGNSEKNENNIEKYQNNIEKNQNNSEKNGNNIEKYKKIENHFSENCGKSKIKNNLQNCKNYATPLFDTADNPFMSSNNLLESRFLKKNALLDAFKNSNDNSIGNYNKNESNLIKKKSQIKQSVKSPFHNFYLSIKSINDKDVSIFSNHIGVPNIQLLLSRFIILITCAQTFTGIFTMIYEKINYALNWNFNFYTINNIIILFILCYSISFILYILSFIPLSIYRFIFFIIISILIVKSYEFTEDGQRARLYFKNKKIKNKYLNLLKKKIAKTIIHILKGKQKYYAEWILYFYKIIYNFIFNLIIYTKFIIFFLKNWITRLLILKDIEHIKIAKLQGFKNLYFFIHNRMIDRQNFLITENSNNIKNFGNIQLSNNSNQLKPFENYKKNIEDESVPKDNNILSAIVGNKKNNNNNDSNNDSNKNILRNPLYENYKNIDLCIYSSSENDNNSISSQYINEHNKNNNNLEKFKDEMDMEYDDNISISQMTDNGNMNINVDIFLHYYFKKKKQDIFNNFININRNYTSKNIYIKILTFLIMVKSIKLTTYIMRIILMMNIIILVLTTIIKERKGFNF</sequence>
<evidence type="ECO:0000256" key="1">
    <source>
        <dbReference type="SAM" id="MobiDB-lite"/>
    </source>
</evidence>
<dbReference type="VEuPathDB" id="PlasmoDB:Py17XNL_000900107"/>
<dbReference type="Proteomes" id="UP000072874">
    <property type="component" value="Chromosome 9"/>
</dbReference>
<dbReference type="VEuPathDB" id="PlasmoDB:PY05500"/>
<reference evidence="5 6" key="1">
    <citation type="journal article" date="2014" name="BMC Biol.">
        <title>A comprehensive evaluation of rodent malaria parasite genomes and gene expression.</title>
        <authorList>
            <person name="Otto T.D."/>
            <person name="Bohme U."/>
            <person name="Jackson A.P."/>
            <person name="Hunt M."/>
            <person name="Franke-Fayard B."/>
            <person name="Hoeijmakers W.A."/>
            <person name="Religa A.A."/>
            <person name="Robertson L."/>
            <person name="Sanders M."/>
            <person name="Ogun S.A."/>
            <person name="Cunningham D."/>
            <person name="Erhart A."/>
            <person name="Billker O."/>
            <person name="Khan S.M."/>
            <person name="Stunnenberg H.G."/>
            <person name="Langhorne J."/>
            <person name="Holder A.A."/>
            <person name="Waters A.P."/>
            <person name="Newbold C.I."/>
            <person name="Pain A."/>
            <person name="Berriman M."/>
            <person name="Janse C.J."/>
        </authorList>
    </citation>
    <scope>NUCLEOTIDE SEQUENCE [LARGE SCALE GENOMIC DNA]</scope>
    <source>
        <strain evidence="4 5">17X</strain>
        <strain evidence="3 6">YM</strain>
    </source>
</reference>
<accession>A0A077Y544</accession>
<evidence type="ECO:0000313" key="6">
    <source>
        <dbReference type="Proteomes" id="UP000072904"/>
    </source>
</evidence>
<feature type="transmembrane region" description="Helical" evidence="2">
    <location>
        <begin position="1127"/>
        <end position="1152"/>
    </location>
</feature>
<name>A0A077Y544_PLAYE</name>
<keyword evidence="2" id="KW-1133">Transmembrane helix</keyword>
<feature type="region of interest" description="Disordered" evidence="1">
    <location>
        <begin position="835"/>
        <end position="861"/>
    </location>
</feature>
<dbReference type="OrthoDB" id="340611at2759"/>
<dbReference type="OMA" id="IFLHYYF"/>
<reference evidence="4" key="3">
    <citation type="submission" date="2014-05" db="EMBL/GenBank/DDBJ databases">
        <authorList>
            <person name="Aslett M.A."/>
            <person name="De Silva N."/>
        </authorList>
    </citation>
    <scope>NUCLEOTIDE SEQUENCE</scope>
    <source>
        <strain evidence="4">17X</strain>
    </source>
</reference>
<dbReference type="VEuPathDB" id="PlasmoDB:PY17X_0908100"/>
<feature type="transmembrane region" description="Helical" evidence="2">
    <location>
        <begin position="1482"/>
        <end position="1501"/>
    </location>
</feature>
<feature type="compositionally biased region" description="Acidic residues" evidence="1">
    <location>
        <begin position="843"/>
        <end position="854"/>
    </location>
</feature>
<feature type="region of interest" description="Disordered" evidence="1">
    <location>
        <begin position="898"/>
        <end position="944"/>
    </location>
</feature>
<organism evidence="3 6">
    <name type="scientific">Plasmodium yoelii</name>
    <dbReference type="NCBI Taxonomy" id="5861"/>
    <lineage>
        <taxon>Eukaryota</taxon>
        <taxon>Sar</taxon>
        <taxon>Alveolata</taxon>
        <taxon>Apicomplexa</taxon>
        <taxon>Aconoidasida</taxon>
        <taxon>Haemosporida</taxon>
        <taxon>Plasmodiidae</taxon>
        <taxon>Plasmodium</taxon>
        <taxon>Plasmodium (Vinckeia)</taxon>
    </lineage>
</organism>
<dbReference type="VEuPathDB" id="PlasmoDB:PYYM_0907600"/>
<protein>
    <submittedName>
        <fullName evidence="3">Uncharacterized protein</fullName>
    </submittedName>
</protein>
<feature type="compositionally biased region" description="Low complexity" evidence="1">
    <location>
        <begin position="898"/>
        <end position="909"/>
    </location>
</feature>
<evidence type="ECO:0000313" key="5">
    <source>
        <dbReference type="Proteomes" id="UP000072874"/>
    </source>
</evidence>
<keyword evidence="2" id="KW-0812">Transmembrane</keyword>
<reference evidence="4" key="4">
    <citation type="submission" date="2019-05" db="EMBL/GenBank/DDBJ databases">
        <authorList>
            <consortium name="Pathogen Informatics"/>
        </authorList>
    </citation>
    <scope>NUCLEOTIDE SEQUENCE</scope>
    <source>
        <strain evidence="4">17X</strain>
    </source>
</reference>
<dbReference type="EMBL" id="LK934637">
    <property type="protein sequence ID" value="CDU17856.1"/>
    <property type="molecule type" value="Genomic_DNA"/>
</dbReference>
<dbReference type="KEGG" id="pyo:PY17X_0908100"/>
<dbReference type="RefSeq" id="XP_022812134.1">
    <property type="nucleotide sequence ID" value="XM_022955920.1"/>
</dbReference>
<evidence type="ECO:0000313" key="4">
    <source>
        <dbReference type="EMBL" id="VTZ78273.1"/>
    </source>
</evidence>
<evidence type="ECO:0000313" key="3">
    <source>
        <dbReference type="EMBL" id="CDU17856.1"/>
    </source>
</evidence>
<evidence type="ECO:0000256" key="2">
    <source>
        <dbReference type="SAM" id="Phobius"/>
    </source>
</evidence>
<gene>
    <name evidence="4" type="ORF">PY17X_0908100</name>
    <name evidence="3" type="ORF">PYYM_0907600</name>
</gene>
<feature type="compositionally biased region" description="Acidic residues" evidence="1">
    <location>
        <begin position="202"/>
        <end position="214"/>
    </location>
</feature>
<feature type="transmembrane region" description="Helical" evidence="2">
    <location>
        <begin position="1159"/>
        <end position="1176"/>
    </location>
</feature>
<dbReference type="Proteomes" id="UP000072904">
    <property type="component" value="Chromosome 9"/>
</dbReference>
<feature type="transmembrane region" description="Helical" evidence="2">
    <location>
        <begin position="1094"/>
        <end position="1115"/>
    </location>
</feature>
<feature type="region of interest" description="Disordered" evidence="1">
    <location>
        <begin position="146"/>
        <end position="219"/>
    </location>
</feature>
<reference evidence="3" key="2">
    <citation type="submission" date="2014-05" db="EMBL/GenBank/DDBJ databases">
        <authorList>
            <person name="Aslett A.Martin."/>
            <person name="De Silva Nishadi"/>
        </authorList>
    </citation>
    <scope>NUCLEOTIDE SEQUENCE</scope>
    <source>
        <strain evidence="3">YM</strain>
    </source>
</reference>
<feature type="compositionally biased region" description="Polar residues" evidence="1">
    <location>
        <begin position="155"/>
        <end position="173"/>
    </location>
</feature>
<dbReference type="GeneID" id="3791309"/>
<dbReference type="EMBL" id="LM993663">
    <property type="protein sequence ID" value="VTZ78273.1"/>
    <property type="molecule type" value="Genomic_DNA"/>
</dbReference>
<feature type="transmembrane region" description="Helical" evidence="2">
    <location>
        <begin position="1231"/>
        <end position="1250"/>
    </location>
</feature>
<feature type="transmembrane region" description="Helical" evidence="2">
    <location>
        <begin position="560"/>
        <end position="578"/>
    </location>
</feature>
<proteinExistence type="predicted"/>